<dbReference type="RefSeq" id="WP_378614806.1">
    <property type="nucleotide sequence ID" value="NZ_JBHSAX010000019.1"/>
</dbReference>
<keyword evidence="2" id="KW-1185">Reference proteome</keyword>
<dbReference type="Pfam" id="PF13376">
    <property type="entry name" value="OmdA"/>
    <property type="match status" value="1"/>
</dbReference>
<evidence type="ECO:0000313" key="1">
    <source>
        <dbReference type="EMBL" id="MFC3965048.1"/>
    </source>
</evidence>
<protein>
    <submittedName>
        <fullName evidence="1">YdeI/OmpD-associated family protein</fullName>
    </submittedName>
</protein>
<name>A0ABV8DYL3_9NOCA</name>
<dbReference type="InterPro" id="IPR015018">
    <property type="entry name" value="DUF1905"/>
</dbReference>
<gene>
    <name evidence="1" type="ORF">ACFO0B_23930</name>
</gene>
<accession>A0ABV8DYL3</accession>
<reference evidence="2" key="1">
    <citation type="journal article" date="2019" name="Int. J. Syst. Evol. Microbiol.">
        <title>The Global Catalogue of Microorganisms (GCM) 10K type strain sequencing project: providing services to taxonomists for standard genome sequencing and annotation.</title>
        <authorList>
            <consortium name="The Broad Institute Genomics Platform"/>
            <consortium name="The Broad Institute Genome Sequencing Center for Infectious Disease"/>
            <person name="Wu L."/>
            <person name="Ma J."/>
        </authorList>
    </citation>
    <scope>NUCLEOTIDE SEQUENCE [LARGE SCALE GENOMIC DNA]</scope>
    <source>
        <strain evidence="2">CGMCC 4.7330</strain>
    </source>
</reference>
<evidence type="ECO:0000313" key="2">
    <source>
        <dbReference type="Proteomes" id="UP001595696"/>
    </source>
</evidence>
<dbReference type="SUPFAM" id="SSF141694">
    <property type="entry name" value="AF2212/PG0164-like"/>
    <property type="match status" value="1"/>
</dbReference>
<dbReference type="Pfam" id="PF08922">
    <property type="entry name" value="DUF1905"/>
    <property type="match status" value="1"/>
</dbReference>
<comment type="caution">
    <text evidence="1">The sequence shown here is derived from an EMBL/GenBank/DDBJ whole genome shotgun (WGS) entry which is preliminary data.</text>
</comment>
<dbReference type="EMBL" id="JBHSAX010000019">
    <property type="protein sequence ID" value="MFC3965048.1"/>
    <property type="molecule type" value="Genomic_DNA"/>
</dbReference>
<sequence>MAETFTTRVELDGKTATGLPVPDEVVEALGGGKRPKVSVTIGGHTYASSIAVRGGGYKIPLSSANRAAAGIAAGDTVEVTIELDTAERTVQIPEELAAAFAENPAARAAFDALSYSKQRQRAEPVAAAKQQETRDRRVAAIIAELSGA</sequence>
<organism evidence="1 2">
    <name type="scientific">Nocardia jiangsuensis</name>
    <dbReference type="NCBI Taxonomy" id="1691563"/>
    <lineage>
        <taxon>Bacteria</taxon>
        <taxon>Bacillati</taxon>
        <taxon>Actinomycetota</taxon>
        <taxon>Actinomycetes</taxon>
        <taxon>Mycobacteriales</taxon>
        <taxon>Nocardiaceae</taxon>
        <taxon>Nocardia</taxon>
    </lineage>
</organism>
<proteinExistence type="predicted"/>
<dbReference type="Proteomes" id="UP001595696">
    <property type="component" value="Unassembled WGS sequence"/>
</dbReference>
<dbReference type="InterPro" id="IPR037079">
    <property type="entry name" value="AF2212/PG0164-like_sf"/>
</dbReference>
<dbReference type="Gene3D" id="2.40.30.100">
    <property type="entry name" value="AF2212/PG0164-like"/>
    <property type="match status" value="1"/>
</dbReference>